<evidence type="ECO:0000256" key="2">
    <source>
        <dbReference type="SAM" id="SignalP"/>
    </source>
</evidence>
<keyword evidence="1 4" id="KW-0378">Hydrolase</keyword>
<name>A0ABT0SBJ1_9SPHN</name>
<dbReference type="Gene3D" id="3.40.50.1820">
    <property type="entry name" value="alpha/beta hydrolase"/>
    <property type="match status" value="1"/>
</dbReference>
<feature type="chain" id="PRO_5046231216" evidence="2">
    <location>
        <begin position="24"/>
        <end position="311"/>
    </location>
</feature>
<protein>
    <submittedName>
        <fullName evidence="4">Alpha/beta hydrolase</fullName>
    </submittedName>
</protein>
<accession>A0ABT0SBJ1</accession>
<sequence>MTRPNRWLAFLAVLLFAPAPALAEIETFPPSFSARDIPVNGATIHTRIGGHGPVVLLLHGFGDTGDMWAPLAGRLAADHTVVVPDLRGMGLSSHPETGYDKKSEAGDIAAVLHALGLDGSLALVTHDIGNMVGYAFAAQNRDRVTRWVVMDAPLPGLGNWDSVVKDQRTWHFDFFGPDEERLVAGRERIYLDRFYNELSADPKHIGEETRAHYAALYARPQAIHDAFAQFAAFRQDAVDNQKFLAEGKLAMPVLAIGGEKSFGLGFANEIAFAATDVRALSIADSGHWLMEEQPKVTMDAIMAFIAEPATR</sequence>
<dbReference type="EMBL" id="JAMGBB010000001">
    <property type="protein sequence ID" value="MCL6741781.1"/>
    <property type="molecule type" value="Genomic_DNA"/>
</dbReference>
<keyword evidence="5" id="KW-1185">Reference proteome</keyword>
<dbReference type="InterPro" id="IPR050266">
    <property type="entry name" value="AB_hydrolase_sf"/>
</dbReference>
<feature type="signal peptide" evidence="2">
    <location>
        <begin position="1"/>
        <end position="23"/>
    </location>
</feature>
<dbReference type="InterPro" id="IPR029058">
    <property type="entry name" value="AB_hydrolase_fold"/>
</dbReference>
<dbReference type="PANTHER" id="PTHR43798:SF31">
    <property type="entry name" value="AB HYDROLASE SUPERFAMILY PROTEIN YCLE"/>
    <property type="match status" value="1"/>
</dbReference>
<reference evidence="4" key="1">
    <citation type="submission" date="2022-05" db="EMBL/GenBank/DDBJ databases">
        <authorList>
            <person name="Jo J.-H."/>
            <person name="Im W.-T."/>
        </authorList>
    </citation>
    <scope>NUCLEOTIDE SEQUENCE</scope>
    <source>
        <strain evidence="4">RB56-2</strain>
    </source>
</reference>
<evidence type="ECO:0000313" key="4">
    <source>
        <dbReference type="EMBL" id="MCL6741781.1"/>
    </source>
</evidence>
<dbReference type="Pfam" id="PF12697">
    <property type="entry name" value="Abhydrolase_6"/>
    <property type="match status" value="1"/>
</dbReference>
<dbReference type="RefSeq" id="WP_249916147.1">
    <property type="nucleotide sequence ID" value="NZ_JAMGBB010000001.1"/>
</dbReference>
<keyword evidence="2" id="KW-0732">Signal</keyword>
<dbReference type="InterPro" id="IPR000073">
    <property type="entry name" value="AB_hydrolase_1"/>
</dbReference>
<dbReference type="GO" id="GO:0016787">
    <property type="term" value="F:hydrolase activity"/>
    <property type="evidence" value="ECO:0007669"/>
    <property type="project" value="UniProtKB-KW"/>
</dbReference>
<feature type="domain" description="AB hydrolase-1" evidence="3">
    <location>
        <begin position="55"/>
        <end position="299"/>
    </location>
</feature>
<dbReference type="SUPFAM" id="SSF53474">
    <property type="entry name" value="alpha/beta-Hydrolases"/>
    <property type="match status" value="1"/>
</dbReference>
<evidence type="ECO:0000259" key="3">
    <source>
        <dbReference type="Pfam" id="PF12697"/>
    </source>
</evidence>
<gene>
    <name evidence="4" type="ORF">LZ518_11650</name>
</gene>
<organism evidence="4 5">
    <name type="scientific">Sphingomonas brevis</name>
    <dbReference type="NCBI Taxonomy" id="2908206"/>
    <lineage>
        <taxon>Bacteria</taxon>
        <taxon>Pseudomonadati</taxon>
        <taxon>Pseudomonadota</taxon>
        <taxon>Alphaproteobacteria</taxon>
        <taxon>Sphingomonadales</taxon>
        <taxon>Sphingomonadaceae</taxon>
        <taxon>Sphingomonas</taxon>
    </lineage>
</organism>
<dbReference type="PANTHER" id="PTHR43798">
    <property type="entry name" value="MONOACYLGLYCEROL LIPASE"/>
    <property type="match status" value="1"/>
</dbReference>
<evidence type="ECO:0000256" key="1">
    <source>
        <dbReference type="ARBA" id="ARBA00022801"/>
    </source>
</evidence>
<dbReference type="Proteomes" id="UP001165383">
    <property type="component" value="Unassembled WGS sequence"/>
</dbReference>
<evidence type="ECO:0000313" key="5">
    <source>
        <dbReference type="Proteomes" id="UP001165383"/>
    </source>
</evidence>
<comment type="caution">
    <text evidence="4">The sequence shown here is derived from an EMBL/GenBank/DDBJ whole genome shotgun (WGS) entry which is preliminary data.</text>
</comment>
<proteinExistence type="predicted"/>